<accession>A0ABS4G2I6</accession>
<protein>
    <recommendedName>
        <fullName evidence="3">Nitrogen fixation protein NifH</fullName>
    </recommendedName>
</protein>
<dbReference type="Gene3D" id="1.50.10.20">
    <property type="match status" value="1"/>
</dbReference>
<evidence type="ECO:0000313" key="1">
    <source>
        <dbReference type="EMBL" id="MBP1918753.1"/>
    </source>
</evidence>
<organism evidence="1 2">
    <name type="scientific">Youngiibacter multivorans</name>
    <dbReference type="NCBI Taxonomy" id="937251"/>
    <lineage>
        <taxon>Bacteria</taxon>
        <taxon>Bacillati</taxon>
        <taxon>Bacillota</taxon>
        <taxon>Clostridia</taxon>
        <taxon>Eubacteriales</taxon>
        <taxon>Clostridiaceae</taxon>
        <taxon>Youngiibacter</taxon>
    </lineage>
</organism>
<dbReference type="Proteomes" id="UP001519271">
    <property type="component" value="Unassembled WGS sequence"/>
</dbReference>
<gene>
    <name evidence="1" type="ORF">J2Z34_001233</name>
</gene>
<evidence type="ECO:0000313" key="2">
    <source>
        <dbReference type="Proteomes" id="UP001519271"/>
    </source>
</evidence>
<comment type="caution">
    <text evidence="1">The sequence shown here is derived from an EMBL/GenBank/DDBJ whole genome shotgun (WGS) entry which is preliminary data.</text>
</comment>
<name>A0ABS4G2I6_9CLOT</name>
<evidence type="ECO:0008006" key="3">
    <source>
        <dbReference type="Google" id="ProtNLM"/>
    </source>
</evidence>
<dbReference type="SUPFAM" id="SSF48239">
    <property type="entry name" value="Terpenoid cyclases/Protein prenyltransferases"/>
    <property type="match status" value="1"/>
</dbReference>
<proteinExistence type="predicted"/>
<dbReference type="RefSeq" id="WP_209458979.1">
    <property type="nucleotide sequence ID" value="NZ_JAGGKC010000008.1"/>
</dbReference>
<sequence>MDEKVLLWLLEESDPCARLAALKLLQGKDATDPDVQDARASAMNAGTIGRILQKQNPDGSFGDPERFYLDKYEGTVWTILVLAELDSDPLDERIRKACDFILDHSQDPDSGGFSMKMSLRTGSGLGSSVIPCLTGNMAYSLLKLGFAGDERVMKSIEWIIRYQRTDDGEYITSPSKDYEKLTPCFGRHTCHMGAAKALKALAAVPEVMRTERIREKTDELVEYFLVHRLFKKSHDPEKISKPGWLRLGFPLMYQTDILELLMIMAALGIKDRRLEDSLEVLRGKMTPEGTWIMETSNNGKMIADIEKKGSPSKWITLRALSVLEYYGIIW</sequence>
<dbReference type="EMBL" id="JAGGKC010000008">
    <property type="protein sequence ID" value="MBP1918753.1"/>
    <property type="molecule type" value="Genomic_DNA"/>
</dbReference>
<dbReference type="InterPro" id="IPR008930">
    <property type="entry name" value="Terpenoid_cyclase/PrenylTrfase"/>
</dbReference>
<keyword evidence="2" id="KW-1185">Reference proteome</keyword>
<dbReference type="CDD" id="cd00688">
    <property type="entry name" value="ISOPREN_C2_like"/>
    <property type="match status" value="1"/>
</dbReference>
<reference evidence="1 2" key="1">
    <citation type="submission" date="2021-03" db="EMBL/GenBank/DDBJ databases">
        <title>Genomic Encyclopedia of Type Strains, Phase IV (KMG-IV): sequencing the most valuable type-strain genomes for metagenomic binning, comparative biology and taxonomic classification.</title>
        <authorList>
            <person name="Goeker M."/>
        </authorList>
    </citation>
    <scope>NUCLEOTIDE SEQUENCE [LARGE SCALE GENOMIC DNA]</scope>
    <source>
        <strain evidence="1 2">DSM 6139</strain>
    </source>
</reference>